<keyword evidence="2 12" id="KW-0723">Serine/threonine-protein kinase</keyword>
<dbReference type="OrthoDB" id="9762169at2"/>
<keyword evidence="4" id="KW-0547">Nucleotide-binding</keyword>
<comment type="catalytic activity">
    <reaction evidence="8">
        <text>L-seryl-[protein] + ATP = O-phospho-L-seryl-[protein] + ADP + H(+)</text>
        <dbReference type="Rhea" id="RHEA:17989"/>
        <dbReference type="Rhea" id="RHEA-COMP:9863"/>
        <dbReference type="Rhea" id="RHEA-COMP:11604"/>
        <dbReference type="ChEBI" id="CHEBI:15378"/>
        <dbReference type="ChEBI" id="CHEBI:29999"/>
        <dbReference type="ChEBI" id="CHEBI:30616"/>
        <dbReference type="ChEBI" id="CHEBI:83421"/>
        <dbReference type="ChEBI" id="CHEBI:456216"/>
        <dbReference type="EC" id="2.7.11.1"/>
    </reaction>
</comment>
<evidence type="ECO:0000259" key="11">
    <source>
        <dbReference type="PROSITE" id="PS51178"/>
    </source>
</evidence>
<evidence type="ECO:0000256" key="2">
    <source>
        <dbReference type="ARBA" id="ARBA00022527"/>
    </source>
</evidence>
<evidence type="ECO:0000256" key="8">
    <source>
        <dbReference type="ARBA" id="ARBA00048679"/>
    </source>
</evidence>
<reference evidence="12 13" key="1">
    <citation type="submission" date="2012-02" db="EMBL/GenBank/DDBJ databases">
        <title>Whole genome shotgun sequence of Mobilicoccus pelagius NBRC 104925.</title>
        <authorList>
            <person name="Yoshida Y."/>
            <person name="Hosoyama A."/>
            <person name="Tsuchikane K."/>
            <person name="Katsumata H."/>
            <person name="Yamazaki S."/>
            <person name="Fujita N."/>
        </authorList>
    </citation>
    <scope>NUCLEOTIDE SEQUENCE [LARGE SCALE GENOMIC DNA]</scope>
    <source>
        <strain evidence="12 13">NBRC 104925</strain>
    </source>
</reference>
<protein>
    <recommendedName>
        <fullName evidence="1">non-specific serine/threonine protein kinase</fullName>
        <ecNumber evidence="1">2.7.11.1</ecNumber>
    </recommendedName>
</protein>
<dbReference type="FunFam" id="3.30.200.20:FF:000035">
    <property type="entry name" value="Serine/threonine protein kinase Stk1"/>
    <property type="match status" value="1"/>
</dbReference>
<dbReference type="FunFam" id="1.10.510.10:FF:000021">
    <property type="entry name" value="Serine/threonine protein kinase"/>
    <property type="match status" value="1"/>
</dbReference>
<evidence type="ECO:0000256" key="9">
    <source>
        <dbReference type="SAM" id="MobiDB-lite"/>
    </source>
</evidence>
<dbReference type="CDD" id="cd06577">
    <property type="entry name" value="PASTA_pknB"/>
    <property type="match status" value="3"/>
</dbReference>
<feature type="domain" description="PASTA" evidence="11">
    <location>
        <begin position="467"/>
        <end position="535"/>
    </location>
</feature>
<dbReference type="eggNOG" id="COG0515">
    <property type="taxonomic scope" value="Bacteria"/>
</dbReference>
<evidence type="ECO:0000256" key="1">
    <source>
        <dbReference type="ARBA" id="ARBA00012513"/>
    </source>
</evidence>
<dbReference type="SUPFAM" id="SSF56112">
    <property type="entry name" value="Protein kinase-like (PK-like)"/>
    <property type="match status" value="1"/>
</dbReference>
<dbReference type="PROSITE" id="PS50011">
    <property type="entry name" value="PROTEIN_KINASE_DOM"/>
    <property type="match status" value="1"/>
</dbReference>
<feature type="compositionally biased region" description="Basic and acidic residues" evidence="9">
    <location>
        <begin position="308"/>
        <end position="319"/>
    </location>
</feature>
<evidence type="ECO:0000313" key="13">
    <source>
        <dbReference type="Proteomes" id="UP000004367"/>
    </source>
</evidence>
<dbReference type="PROSITE" id="PS51178">
    <property type="entry name" value="PASTA"/>
    <property type="match status" value="3"/>
</dbReference>
<feature type="compositionally biased region" description="Basic and acidic residues" evidence="9">
    <location>
        <begin position="633"/>
        <end position="648"/>
    </location>
</feature>
<gene>
    <name evidence="12" type="primary">pkaF</name>
    <name evidence="12" type="ORF">MOPEL_130_00840</name>
</gene>
<evidence type="ECO:0000256" key="3">
    <source>
        <dbReference type="ARBA" id="ARBA00022679"/>
    </source>
</evidence>
<evidence type="ECO:0000256" key="5">
    <source>
        <dbReference type="ARBA" id="ARBA00022777"/>
    </source>
</evidence>
<name>H5UUR9_9MICO</name>
<organism evidence="12 13">
    <name type="scientific">Mobilicoccus pelagius NBRC 104925</name>
    <dbReference type="NCBI Taxonomy" id="1089455"/>
    <lineage>
        <taxon>Bacteria</taxon>
        <taxon>Bacillati</taxon>
        <taxon>Actinomycetota</taxon>
        <taxon>Actinomycetes</taxon>
        <taxon>Micrococcales</taxon>
        <taxon>Dermatophilaceae</taxon>
        <taxon>Mobilicoccus</taxon>
    </lineage>
</organism>
<accession>H5UUR9</accession>
<dbReference type="AlphaFoldDB" id="H5UUR9"/>
<dbReference type="InterPro" id="IPR011009">
    <property type="entry name" value="Kinase-like_dom_sf"/>
</dbReference>
<dbReference type="STRING" id="1089455.MOPEL_130_00840"/>
<feature type="domain" description="Protein kinase" evidence="10">
    <location>
        <begin position="18"/>
        <end position="279"/>
    </location>
</feature>
<dbReference type="EC" id="2.7.11.1" evidence="1"/>
<dbReference type="Proteomes" id="UP000004367">
    <property type="component" value="Unassembled WGS sequence"/>
</dbReference>
<keyword evidence="5 12" id="KW-0418">Kinase</keyword>
<dbReference type="PANTHER" id="PTHR43289:SF34">
    <property type="entry name" value="SERINE_THREONINE-PROTEIN KINASE YBDM-RELATED"/>
    <property type="match status" value="1"/>
</dbReference>
<dbReference type="CDD" id="cd14014">
    <property type="entry name" value="STKc_PknB_like"/>
    <property type="match status" value="1"/>
</dbReference>
<feature type="region of interest" description="Disordered" evidence="9">
    <location>
        <begin position="601"/>
        <end position="692"/>
    </location>
</feature>
<proteinExistence type="predicted"/>
<keyword evidence="13" id="KW-1185">Reference proteome</keyword>
<sequence>MATVQRDGLVGRTVDGRYTVLAHLADGGMGRVYAALDERLDRQVALKVMRPDLARDPAFVDRFRREARAAARLSHPHVVAVYDQGEDDGILFLAMEFVDGQTLRDLLEEEGALTPREALRITARILEGTAAAHRRDVLHRDIKPENVLCSAEGRVAVADFGLARAVGSTTATAAGAPLLGTVAYLAPEQVEHGTADRRTDLYAIGLVLHEMLTGRPAVEGDSPIHVAWQHVTGSIPPPSDRVPELPAAIDDLVARATARDPEDRHDDAEVFLADVHRVLAELPDSALDHRAEPPTPPSTGGEEEDEDGHAGRDGDRRSQETSTIARRTRTIPRLGSEGRPANVAAVSTGGSMHSPSDLDDAHPLPEVDPAATPRRFRRRGAAALTVLLLGMGGGWWWFGPPGERTVPEVVGTEIVAAEETLRGEDLSPVTDRVFSETVPRDHVVESDAPAGTLLRRGSRVRLLVSRGPERYDVPELTGRTVAEAHALLSEAHLTVAPGRRSTYHDTVERGRVVVSAPAAGSRVKPGTPVALTVSKGREPVSLGGVVGTSEEEARAALEKKGLTVRVADERVFSTSVPAGRVASTSPTGTVHRGDAVTLTVSKGPEMVPVPLRAGSPRGAGGRHAPRSGLRGPGRTDPRGRVRHGTLDRARRRHRPQGQHGRPQRRVRSPAAGPVRGRVIPDGRTAPRATRHR</sequence>
<evidence type="ECO:0000256" key="6">
    <source>
        <dbReference type="ARBA" id="ARBA00022840"/>
    </source>
</evidence>
<feature type="region of interest" description="Disordered" evidence="9">
    <location>
        <begin position="283"/>
        <end position="363"/>
    </location>
</feature>
<keyword evidence="6" id="KW-0067">ATP-binding</keyword>
<dbReference type="InterPro" id="IPR005543">
    <property type="entry name" value="PASTA_dom"/>
</dbReference>
<dbReference type="Gene3D" id="3.30.200.20">
    <property type="entry name" value="Phosphorylase Kinase, domain 1"/>
    <property type="match status" value="1"/>
</dbReference>
<evidence type="ECO:0000313" key="12">
    <source>
        <dbReference type="EMBL" id="GAB49477.1"/>
    </source>
</evidence>
<dbReference type="Gene3D" id="1.10.510.10">
    <property type="entry name" value="Transferase(Phosphotransferase) domain 1"/>
    <property type="match status" value="1"/>
</dbReference>
<feature type="domain" description="PASTA" evidence="11">
    <location>
        <begin position="536"/>
        <end position="602"/>
    </location>
</feature>
<dbReference type="Pfam" id="PF00069">
    <property type="entry name" value="Pkinase"/>
    <property type="match status" value="1"/>
</dbReference>
<feature type="compositionally biased region" description="Basic residues" evidence="9">
    <location>
        <begin position="649"/>
        <end position="667"/>
    </location>
</feature>
<dbReference type="SMART" id="SM00740">
    <property type="entry name" value="PASTA"/>
    <property type="match status" value="3"/>
</dbReference>
<feature type="domain" description="PASTA" evidence="11">
    <location>
        <begin position="399"/>
        <end position="466"/>
    </location>
</feature>
<comment type="catalytic activity">
    <reaction evidence="7">
        <text>L-threonyl-[protein] + ATP = O-phospho-L-threonyl-[protein] + ADP + H(+)</text>
        <dbReference type="Rhea" id="RHEA:46608"/>
        <dbReference type="Rhea" id="RHEA-COMP:11060"/>
        <dbReference type="Rhea" id="RHEA-COMP:11605"/>
        <dbReference type="ChEBI" id="CHEBI:15378"/>
        <dbReference type="ChEBI" id="CHEBI:30013"/>
        <dbReference type="ChEBI" id="CHEBI:30616"/>
        <dbReference type="ChEBI" id="CHEBI:61977"/>
        <dbReference type="ChEBI" id="CHEBI:456216"/>
        <dbReference type="EC" id="2.7.11.1"/>
    </reaction>
</comment>
<dbReference type="EMBL" id="BAFE01000089">
    <property type="protein sequence ID" value="GAB49477.1"/>
    <property type="molecule type" value="Genomic_DNA"/>
</dbReference>
<dbReference type="NCBIfam" id="NF033483">
    <property type="entry name" value="PknB_PASTA_kin"/>
    <property type="match status" value="1"/>
</dbReference>
<evidence type="ECO:0000256" key="4">
    <source>
        <dbReference type="ARBA" id="ARBA00022741"/>
    </source>
</evidence>
<dbReference type="Pfam" id="PF03793">
    <property type="entry name" value="PASTA"/>
    <property type="match status" value="3"/>
</dbReference>
<comment type="caution">
    <text evidence="12">The sequence shown here is derived from an EMBL/GenBank/DDBJ whole genome shotgun (WGS) entry which is preliminary data.</text>
</comment>
<dbReference type="PANTHER" id="PTHR43289">
    <property type="entry name" value="MITOGEN-ACTIVATED PROTEIN KINASE KINASE KINASE 20-RELATED"/>
    <property type="match status" value="1"/>
</dbReference>
<dbReference type="GO" id="GO:0005524">
    <property type="term" value="F:ATP binding"/>
    <property type="evidence" value="ECO:0007669"/>
    <property type="project" value="UniProtKB-KW"/>
</dbReference>
<evidence type="ECO:0000259" key="10">
    <source>
        <dbReference type="PROSITE" id="PS50011"/>
    </source>
</evidence>
<keyword evidence="3" id="KW-0808">Transferase</keyword>
<dbReference type="InterPro" id="IPR008271">
    <property type="entry name" value="Ser/Thr_kinase_AS"/>
</dbReference>
<evidence type="ECO:0000256" key="7">
    <source>
        <dbReference type="ARBA" id="ARBA00047899"/>
    </source>
</evidence>
<dbReference type="PROSITE" id="PS00108">
    <property type="entry name" value="PROTEIN_KINASE_ST"/>
    <property type="match status" value="1"/>
</dbReference>
<dbReference type="GO" id="GO:0004674">
    <property type="term" value="F:protein serine/threonine kinase activity"/>
    <property type="evidence" value="ECO:0007669"/>
    <property type="project" value="UniProtKB-KW"/>
</dbReference>
<dbReference type="Gene3D" id="3.30.10.20">
    <property type="match status" value="3"/>
</dbReference>
<dbReference type="InterPro" id="IPR000719">
    <property type="entry name" value="Prot_kinase_dom"/>
</dbReference>
<dbReference type="SMART" id="SM00220">
    <property type="entry name" value="S_TKc"/>
    <property type="match status" value="1"/>
</dbReference>
<dbReference type="GO" id="GO:0045717">
    <property type="term" value="P:negative regulation of fatty acid biosynthetic process"/>
    <property type="evidence" value="ECO:0007669"/>
    <property type="project" value="UniProtKB-ARBA"/>
</dbReference>